<evidence type="ECO:0000313" key="1">
    <source>
        <dbReference type="EMBL" id="MBL4952145.1"/>
    </source>
</evidence>
<evidence type="ECO:0000313" key="2">
    <source>
        <dbReference type="Proteomes" id="UP000623967"/>
    </source>
</evidence>
<name>A0ABS1TLF6_9BACI</name>
<reference evidence="1 2" key="1">
    <citation type="submission" date="2021-01" db="EMBL/GenBank/DDBJ databases">
        <title>Genome public.</title>
        <authorList>
            <person name="Liu C."/>
            <person name="Sun Q."/>
        </authorList>
    </citation>
    <scope>NUCLEOTIDE SEQUENCE [LARGE SCALE GENOMIC DNA]</scope>
    <source>
        <strain evidence="1 2">YIM B02564</strain>
    </source>
</reference>
<dbReference type="RefSeq" id="WP_202653423.1">
    <property type="nucleotide sequence ID" value="NZ_JAESWB010000134.1"/>
</dbReference>
<dbReference type="EMBL" id="JAESWB010000134">
    <property type="protein sequence ID" value="MBL4952145.1"/>
    <property type="molecule type" value="Genomic_DNA"/>
</dbReference>
<accession>A0ABS1TLF6</accession>
<comment type="caution">
    <text evidence="1">The sequence shown here is derived from an EMBL/GenBank/DDBJ whole genome shotgun (WGS) entry which is preliminary data.</text>
</comment>
<sequence>MSKTFKVYRLNNEDRIYEVIEMDTLTVFSISNIHKFRSLQPGDVVTGRILQVNENEWEIEIEAIISEGEPVDESIFE</sequence>
<proteinExistence type="predicted"/>
<evidence type="ECO:0008006" key="3">
    <source>
        <dbReference type="Google" id="ProtNLM"/>
    </source>
</evidence>
<dbReference type="Proteomes" id="UP000623967">
    <property type="component" value="Unassembled WGS sequence"/>
</dbReference>
<protein>
    <recommendedName>
        <fullName evidence="3">S1 motif domain-containing protein</fullName>
    </recommendedName>
</protein>
<keyword evidence="2" id="KW-1185">Reference proteome</keyword>
<organism evidence="1 2">
    <name type="scientific">Neobacillus paridis</name>
    <dbReference type="NCBI Taxonomy" id="2803862"/>
    <lineage>
        <taxon>Bacteria</taxon>
        <taxon>Bacillati</taxon>
        <taxon>Bacillota</taxon>
        <taxon>Bacilli</taxon>
        <taxon>Bacillales</taxon>
        <taxon>Bacillaceae</taxon>
        <taxon>Neobacillus</taxon>
    </lineage>
</organism>
<gene>
    <name evidence="1" type="ORF">JK635_07960</name>
</gene>